<gene>
    <name evidence="2" type="ORF">SAMN04488513_110103</name>
</gene>
<evidence type="ECO:0000256" key="1">
    <source>
        <dbReference type="SAM" id="Coils"/>
    </source>
</evidence>
<keyword evidence="3" id="KW-1185">Reference proteome</keyword>
<dbReference type="EMBL" id="FQYU01000010">
    <property type="protein sequence ID" value="SHJ85797.1"/>
    <property type="molecule type" value="Genomic_DNA"/>
</dbReference>
<dbReference type="Proteomes" id="UP000184543">
    <property type="component" value="Unassembled WGS sequence"/>
</dbReference>
<evidence type="ECO:0000313" key="3">
    <source>
        <dbReference type="Proteomes" id="UP000184543"/>
    </source>
</evidence>
<evidence type="ECO:0000313" key="2">
    <source>
        <dbReference type="EMBL" id="SHJ85797.1"/>
    </source>
</evidence>
<dbReference type="RefSeq" id="WP_072995283.1">
    <property type="nucleotide sequence ID" value="NZ_FQYU01000010.1"/>
</dbReference>
<dbReference type="STRING" id="192903.SAMN04488513_110103"/>
<accession>A0A1M6MQQ3</accession>
<protein>
    <submittedName>
        <fullName evidence="2">Uncharacterized protein</fullName>
    </submittedName>
</protein>
<reference evidence="3" key="1">
    <citation type="submission" date="2016-11" db="EMBL/GenBank/DDBJ databases">
        <authorList>
            <person name="Varghese N."/>
            <person name="Submissions S."/>
        </authorList>
    </citation>
    <scope>NUCLEOTIDE SEQUENCE [LARGE SCALE GENOMIC DNA]</scope>
    <source>
        <strain evidence="3">DSM 19858</strain>
    </source>
</reference>
<proteinExistence type="predicted"/>
<sequence>MASVRELKKDINNVLGDIIEAVYIVDGANNDQDSKEGGKIIDEAIETFDDLIEKVNDRKVENRKAHLRKVRAELEKKAVELAEKVNKLG</sequence>
<name>A0A1M6MQQ3_9FLAO</name>
<dbReference type="OrthoDB" id="1121857at2"/>
<feature type="coiled-coil region" evidence="1">
    <location>
        <begin position="57"/>
        <end position="87"/>
    </location>
</feature>
<organism evidence="2 3">
    <name type="scientific">Pseudozobellia thermophila</name>
    <dbReference type="NCBI Taxonomy" id="192903"/>
    <lineage>
        <taxon>Bacteria</taxon>
        <taxon>Pseudomonadati</taxon>
        <taxon>Bacteroidota</taxon>
        <taxon>Flavobacteriia</taxon>
        <taxon>Flavobacteriales</taxon>
        <taxon>Flavobacteriaceae</taxon>
        <taxon>Pseudozobellia</taxon>
    </lineage>
</organism>
<keyword evidence="1" id="KW-0175">Coiled coil</keyword>
<dbReference type="AlphaFoldDB" id="A0A1M6MQQ3"/>